<proteinExistence type="evidence at transcript level"/>
<dbReference type="SUPFAM" id="SSF46689">
    <property type="entry name" value="Homeodomain-like"/>
    <property type="match status" value="1"/>
</dbReference>
<feature type="region of interest" description="Disordered" evidence="12">
    <location>
        <begin position="64"/>
        <end position="83"/>
    </location>
</feature>
<dbReference type="PROSITE" id="PS00027">
    <property type="entry name" value="HOMEOBOX_1"/>
    <property type="match status" value="1"/>
</dbReference>
<evidence type="ECO:0000256" key="1">
    <source>
        <dbReference type="ARBA" id="ARBA00004123"/>
    </source>
</evidence>
<feature type="domain" description="POU-specific" evidence="14">
    <location>
        <begin position="152"/>
        <end position="226"/>
    </location>
</feature>
<keyword evidence="7 11" id="KW-0804">Transcription</keyword>
<dbReference type="InterPro" id="IPR050255">
    <property type="entry name" value="POU_domain_TF"/>
</dbReference>
<dbReference type="EMBL" id="HM444110">
    <property type="protein sequence ID" value="ADO22631.1"/>
    <property type="molecule type" value="mRNA"/>
</dbReference>
<dbReference type="SUPFAM" id="SSF47413">
    <property type="entry name" value="lambda repressor-like DNA-binding domains"/>
    <property type="match status" value="1"/>
</dbReference>
<dbReference type="GO" id="GO:0000978">
    <property type="term" value="F:RNA polymerase II cis-regulatory region sequence-specific DNA binding"/>
    <property type="evidence" value="ECO:0007669"/>
    <property type="project" value="TreeGrafter"/>
</dbReference>
<dbReference type="InterPro" id="IPR009057">
    <property type="entry name" value="Homeodomain-like_sf"/>
</dbReference>
<dbReference type="Gene3D" id="1.10.10.60">
    <property type="entry name" value="Homeodomain-like"/>
    <property type="match status" value="1"/>
</dbReference>
<dbReference type="InterPro" id="IPR017970">
    <property type="entry name" value="Homeobox_CS"/>
</dbReference>
<keyword evidence="6" id="KW-0010">Activator</keyword>
<dbReference type="InterPro" id="IPR013847">
    <property type="entry name" value="POU"/>
</dbReference>
<dbReference type="CDD" id="cd00086">
    <property type="entry name" value="homeodomain"/>
    <property type="match status" value="1"/>
</dbReference>
<dbReference type="GO" id="GO:0005634">
    <property type="term" value="C:nucleus"/>
    <property type="evidence" value="ECO:0007669"/>
    <property type="project" value="UniProtKB-SubCell"/>
</dbReference>
<dbReference type="FunFam" id="1.10.260.40:FF:000007">
    <property type="entry name" value="POU domain protein"/>
    <property type="match status" value="1"/>
</dbReference>
<dbReference type="PROSITE" id="PS00035">
    <property type="entry name" value="POU_1"/>
    <property type="match status" value="1"/>
</dbReference>
<evidence type="ECO:0000256" key="4">
    <source>
        <dbReference type="ARBA" id="ARBA00023125"/>
    </source>
</evidence>
<keyword evidence="4 9" id="KW-0238">DNA-binding</keyword>
<feature type="region of interest" description="Disordered" evidence="12">
    <location>
        <begin position="94"/>
        <end position="141"/>
    </location>
</feature>
<dbReference type="PROSITE" id="PS00465">
    <property type="entry name" value="POU_2"/>
    <property type="match status" value="1"/>
</dbReference>
<evidence type="ECO:0000256" key="3">
    <source>
        <dbReference type="ARBA" id="ARBA00023015"/>
    </source>
</evidence>
<dbReference type="PRINTS" id="PR00028">
    <property type="entry name" value="POUDOMAIN"/>
</dbReference>
<feature type="DNA-binding region" description="Homeobox" evidence="9">
    <location>
        <begin position="241"/>
        <end position="300"/>
    </location>
</feature>
<dbReference type="GO" id="GO:0000981">
    <property type="term" value="F:DNA-binding transcription factor activity, RNA polymerase II-specific"/>
    <property type="evidence" value="ECO:0007669"/>
    <property type="project" value="InterPro"/>
</dbReference>
<accession>E3UJV3</accession>
<dbReference type="SMART" id="SM00352">
    <property type="entry name" value="POU"/>
    <property type="match status" value="1"/>
</dbReference>
<dbReference type="Gene3D" id="1.10.260.40">
    <property type="entry name" value="lambda repressor-like DNA-binding domains"/>
    <property type="match status" value="1"/>
</dbReference>
<evidence type="ECO:0000256" key="6">
    <source>
        <dbReference type="ARBA" id="ARBA00023159"/>
    </source>
</evidence>
<evidence type="ECO:0000256" key="5">
    <source>
        <dbReference type="ARBA" id="ARBA00023155"/>
    </source>
</evidence>
<gene>
    <name evidence="15" type="primary">Pou1</name>
</gene>
<evidence type="ECO:0000256" key="12">
    <source>
        <dbReference type="SAM" id="MobiDB-lite"/>
    </source>
</evidence>
<evidence type="ECO:0000256" key="8">
    <source>
        <dbReference type="ARBA" id="ARBA00023242"/>
    </source>
</evidence>
<dbReference type="PROSITE" id="PS51179">
    <property type="entry name" value="POU_3"/>
    <property type="match status" value="1"/>
</dbReference>
<dbReference type="InterPro" id="IPR010982">
    <property type="entry name" value="Lambda_DNA-bd_dom_sf"/>
</dbReference>
<comment type="subcellular location">
    <subcellularLocation>
        <location evidence="1 9 10">Nucleus</location>
    </subcellularLocation>
</comment>
<dbReference type="InterPro" id="IPR001356">
    <property type="entry name" value="HD"/>
</dbReference>
<keyword evidence="8 9" id="KW-0539">Nucleus</keyword>
<sequence>MNPLINSSLPTISSMVKPDPGKMPTMVHEYFPHYFSQVSSFNCGSPNFNIGSVVSSFQPGGNMSSSSHGFSRPCSSQAMQTPSSSNLSHIHALQSQHIQHHQGAPHHVPSFHGSQHLSRVQEQHLHHNPHPVSPPRMSEDKPLMLTSPEAVGNPPELKTLEDFANEFKIRRIKLGYTQTNVGGALASVHGTDFSQTTICRFENLQLSFKNACKLMPILRKWLEETEKSGKHGQEISPSERKRKRRTTIGVSAKDNLEQHFERQSKPSSQEIQAIAKSLGLEKEVVRVWFCNRRQREKRVKTSLSIAPEGFGFSHHLQQLSHHHHPHHHFSHGLLIGKSE</sequence>
<dbReference type="PROSITE" id="PS50071">
    <property type="entry name" value="HOMEOBOX_2"/>
    <property type="match status" value="1"/>
</dbReference>
<dbReference type="SMART" id="SM00389">
    <property type="entry name" value="HOX"/>
    <property type="match status" value="1"/>
</dbReference>
<evidence type="ECO:0000259" key="14">
    <source>
        <dbReference type="PROSITE" id="PS51179"/>
    </source>
</evidence>
<dbReference type="Pfam" id="PF00157">
    <property type="entry name" value="Pou"/>
    <property type="match status" value="1"/>
</dbReference>
<evidence type="ECO:0000256" key="9">
    <source>
        <dbReference type="PROSITE-ProRule" id="PRU00108"/>
    </source>
</evidence>
<keyword evidence="5 9" id="KW-0371">Homeobox</keyword>
<protein>
    <recommendedName>
        <fullName evidence="11">POU domain protein</fullName>
    </recommendedName>
</protein>
<dbReference type="GO" id="GO:0010557">
    <property type="term" value="P:positive regulation of macromolecule biosynthetic process"/>
    <property type="evidence" value="ECO:0007669"/>
    <property type="project" value="UniProtKB-ARBA"/>
</dbReference>
<dbReference type="PANTHER" id="PTHR11636">
    <property type="entry name" value="POU DOMAIN"/>
    <property type="match status" value="1"/>
</dbReference>
<evidence type="ECO:0000313" key="15">
    <source>
        <dbReference type="EMBL" id="ADO22631.1"/>
    </source>
</evidence>
<evidence type="ECO:0000256" key="2">
    <source>
        <dbReference type="ARBA" id="ARBA00008811"/>
    </source>
</evidence>
<feature type="compositionally biased region" description="Basic and acidic residues" evidence="12">
    <location>
        <begin position="226"/>
        <end position="239"/>
    </location>
</feature>
<dbReference type="HOGENOM" id="CLU_886498_0_0_1"/>
<dbReference type="Pfam" id="PF00046">
    <property type="entry name" value="Homeodomain"/>
    <property type="match status" value="1"/>
</dbReference>
<reference evidence="15" key="1">
    <citation type="journal article" date="2010" name="Evodevo">
        <title>The homeodomain complement of the ctenophore Mnemiopsis leidyi suggests that Ctenophora and Porifera diverged prior to the ParaHoxozoa.</title>
        <authorList>
            <person name="Ryan J.F."/>
            <person name="Pang K."/>
            <person name="NISC Comparative Sequencing Program"/>
            <person name="Mullikin J.C."/>
            <person name="Martindale M.Q."/>
            <person name="Baxevanis A.D."/>
        </authorList>
    </citation>
    <scope>NUCLEOTIDE SEQUENCE</scope>
</reference>
<evidence type="ECO:0000256" key="7">
    <source>
        <dbReference type="ARBA" id="ARBA00023163"/>
    </source>
</evidence>
<dbReference type="AlphaFoldDB" id="E3UJV3"/>
<dbReference type="PANTHER" id="PTHR11636:SF84">
    <property type="entry name" value="NETRIN-1-RELATED"/>
    <property type="match status" value="1"/>
</dbReference>
<organism evidence="15">
    <name type="scientific">Mnemiopsis leidyi</name>
    <name type="common">Sea walnut</name>
    <name type="synonym">Warty comb jellyfish</name>
    <dbReference type="NCBI Taxonomy" id="27923"/>
    <lineage>
        <taxon>Eukaryota</taxon>
        <taxon>Metazoa</taxon>
        <taxon>Ctenophora</taxon>
        <taxon>Tentaculata</taxon>
        <taxon>Lobata</taxon>
        <taxon>Bolinopsidae</taxon>
        <taxon>Mnemiopsis</taxon>
    </lineage>
</organism>
<feature type="region of interest" description="Disordered" evidence="12">
    <location>
        <begin position="226"/>
        <end position="251"/>
    </location>
</feature>
<keyword evidence="3" id="KW-0805">Transcription regulation</keyword>
<name>E3UJV3_MNELE</name>
<evidence type="ECO:0000256" key="10">
    <source>
        <dbReference type="RuleBase" id="RU000682"/>
    </source>
</evidence>
<evidence type="ECO:0000259" key="13">
    <source>
        <dbReference type="PROSITE" id="PS50071"/>
    </source>
</evidence>
<feature type="domain" description="Homeobox" evidence="13">
    <location>
        <begin position="239"/>
        <end position="299"/>
    </location>
</feature>
<comment type="similarity">
    <text evidence="2">Belongs to the POU transcription factor family. Class-1 subfamily.</text>
</comment>
<dbReference type="InterPro" id="IPR000327">
    <property type="entry name" value="POU_dom"/>
</dbReference>
<dbReference type="FunFam" id="1.10.10.60:FF:000150">
    <property type="entry name" value="POU domain protein"/>
    <property type="match status" value="1"/>
</dbReference>
<evidence type="ECO:0000256" key="11">
    <source>
        <dbReference type="RuleBase" id="RU361194"/>
    </source>
</evidence>